<name>A0A368U9G9_9GAMM</name>
<evidence type="ECO:0000256" key="1">
    <source>
        <dbReference type="SAM" id="MobiDB-lite"/>
    </source>
</evidence>
<evidence type="ECO:0000313" key="3">
    <source>
        <dbReference type="Proteomes" id="UP000253204"/>
    </source>
</evidence>
<reference evidence="2 3" key="1">
    <citation type="submission" date="2018-07" db="EMBL/GenBank/DDBJ databases">
        <title>Halomonas rutogse sp. nov., isolated from Lake TangqianCo on Tibetan Plateau.</title>
        <authorList>
            <person name="Lu H."/>
            <person name="Xing P."/>
            <person name="Wu Q."/>
        </authorList>
    </citation>
    <scope>NUCLEOTIDE SEQUENCE [LARGE SCALE GENOMIC DNA]</scope>
    <source>
        <strain evidence="2 3">TQ8S</strain>
    </source>
</reference>
<feature type="region of interest" description="Disordered" evidence="1">
    <location>
        <begin position="1"/>
        <end position="25"/>
    </location>
</feature>
<organism evidence="2 3">
    <name type="scientific">Vreelandella rituensis</name>
    <dbReference type="NCBI Taxonomy" id="2282306"/>
    <lineage>
        <taxon>Bacteria</taxon>
        <taxon>Pseudomonadati</taxon>
        <taxon>Pseudomonadota</taxon>
        <taxon>Gammaproteobacteria</taxon>
        <taxon>Oceanospirillales</taxon>
        <taxon>Halomonadaceae</taxon>
        <taxon>Vreelandella</taxon>
    </lineage>
</organism>
<sequence>MRIRLPSLKRHPKDAGADPSTKGDTATLVGRSVYLSLDDERPKNMTWVKSLSAQSPLRMGRARSQLHIYVDDEVTESKGRVKLMAEGYLRLGLWRSHRTRKVVVMLGGEQDETGTNLLMMVFQSGKLKDVAERFLPPSPAIDFDDLVRNTIQSIRETFPECSIEQCHPLPEWKGVGIDRYHGPQSPLLRFIMPTRLAPGKGLQGHLMIPLLVVVAGAGYYAYTVGTPYLEYRDAHQVAERLQLRMTRETSNRISLDVLQAQSEFVRQERDDSQVLHVDNALRLAGAIHQIPAAQIQRIEMLPKIAQAETGIRSRLDIVVPSNTQIPALEQGRDVLGELSRNSGMSMRLSRQRGISERGATRAFVVEVVGNE</sequence>
<dbReference type="EMBL" id="QPIJ01000001">
    <property type="protein sequence ID" value="RCV93869.1"/>
    <property type="molecule type" value="Genomic_DNA"/>
</dbReference>
<keyword evidence="3" id="KW-1185">Reference proteome</keyword>
<accession>A0A368U9G9</accession>
<protein>
    <submittedName>
        <fullName evidence="2">Uncharacterized protein</fullName>
    </submittedName>
</protein>
<dbReference type="Proteomes" id="UP000253204">
    <property type="component" value="Unassembled WGS sequence"/>
</dbReference>
<gene>
    <name evidence="2" type="ORF">DU506_01545</name>
</gene>
<comment type="caution">
    <text evidence="2">The sequence shown here is derived from an EMBL/GenBank/DDBJ whole genome shotgun (WGS) entry which is preliminary data.</text>
</comment>
<proteinExistence type="predicted"/>
<dbReference type="AlphaFoldDB" id="A0A368U9G9"/>
<evidence type="ECO:0000313" key="2">
    <source>
        <dbReference type="EMBL" id="RCV93869.1"/>
    </source>
</evidence>
<feature type="compositionally biased region" description="Basic residues" evidence="1">
    <location>
        <begin position="1"/>
        <end position="12"/>
    </location>
</feature>
<dbReference type="RefSeq" id="WP_114485197.1">
    <property type="nucleotide sequence ID" value="NZ_CBCSHM010000001.1"/>
</dbReference>